<comment type="caution">
    <text evidence="2">The sequence shown here is derived from an EMBL/GenBank/DDBJ whole genome shotgun (WGS) entry which is preliminary data.</text>
</comment>
<feature type="transmembrane region" description="Helical" evidence="1">
    <location>
        <begin position="7"/>
        <end position="25"/>
    </location>
</feature>
<dbReference type="RefSeq" id="WP_035401317.1">
    <property type="nucleotide sequence ID" value="NZ_CABKSV010000043.1"/>
</dbReference>
<name>A0AAW6FQ61_9FIRM</name>
<gene>
    <name evidence="2" type="ORF">POG00_00270</name>
</gene>
<accession>A0AAW6FQ61</accession>
<sequence length="140" mass="16419">MGKRIKIVLAVIFMIPLVLILFIMISSSNETKINFYCNEDYIELDSFIHDKIYFQDIQDIKLLCNNDMHIQKQGIGFLNNDFFSGEAVAEDIGNCRAYYYLSNDSYILIDSNVDVLLNFKSKEETREIYENLKTYLLKSR</sequence>
<evidence type="ECO:0000256" key="1">
    <source>
        <dbReference type="SAM" id="Phobius"/>
    </source>
</evidence>
<keyword evidence="1" id="KW-0812">Transmembrane</keyword>
<dbReference type="EMBL" id="JAQNCK010000001">
    <property type="protein sequence ID" value="MDC0827138.1"/>
    <property type="molecule type" value="Genomic_DNA"/>
</dbReference>
<keyword evidence="1" id="KW-1133">Transmembrane helix</keyword>
<organism evidence="2 3">
    <name type="scientific">Faecalitalea cylindroides</name>
    <dbReference type="NCBI Taxonomy" id="39483"/>
    <lineage>
        <taxon>Bacteria</taxon>
        <taxon>Bacillati</taxon>
        <taxon>Bacillota</taxon>
        <taxon>Erysipelotrichia</taxon>
        <taxon>Erysipelotrichales</taxon>
        <taxon>Erysipelotrichaceae</taxon>
        <taxon>Faecalitalea</taxon>
    </lineage>
</organism>
<protein>
    <recommendedName>
        <fullName evidence="4">Bacterial Pleckstrin homology domain-containing protein</fullName>
    </recommendedName>
</protein>
<dbReference type="AlphaFoldDB" id="A0AAW6FQ61"/>
<evidence type="ECO:0000313" key="3">
    <source>
        <dbReference type="Proteomes" id="UP001220658"/>
    </source>
</evidence>
<evidence type="ECO:0008006" key="4">
    <source>
        <dbReference type="Google" id="ProtNLM"/>
    </source>
</evidence>
<proteinExistence type="predicted"/>
<keyword evidence="1" id="KW-0472">Membrane</keyword>
<reference evidence="2" key="1">
    <citation type="submission" date="2023-01" db="EMBL/GenBank/DDBJ databases">
        <title>Human gut microbiome strain richness.</title>
        <authorList>
            <person name="Chen-Liaw A."/>
        </authorList>
    </citation>
    <scope>NUCLEOTIDE SEQUENCE</scope>
    <source>
        <strain evidence="2">D55st1_G4_D55t1_190419</strain>
    </source>
</reference>
<evidence type="ECO:0000313" key="2">
    <source>
        <dbReference type="EMBL" id="MDC0827138.1"/>
    </source>
</evidence>
<dbReference type="Proteomes" id="UP001220658">
    <property type="component" value="Unassembled WGS sequence"/>
</dbReference>